<protein>
    <recommendedName>
        <fullName evidence="2">protein-glutamate O-methyltransferase</fullName>
        <ecNumber evidence="2">2.1.1.80</ecNumber>
    </recommendedName>
</protein>
<proteinExistence type="predicted"/>
<dbReference type="Pfam" id="PF01739">
    <property type="entry name" value="CheR"/>
    <property type="match status" value="1"/>
</dbReference>
<dbReference type="EC" id="2.1.1.80" evidence="2"/>
<dbReference type="SUPFAM" id="SSF53335">
    <property type="entry name" value="S-adenosyl-L-methionine-dependent methyltransferases"/>
    <property type="match status" value="1"/>
</dbReference>
<comment type="catalytic activity">
    <reaction evidence="1">
        <text>L-glutamyl-[protein] + S-adenosyl-L-methionine = [protein]-L-glutamate 5-O-methyl ester + S-adenosyl-L-homocysteine</text>
        <dbReference type="Rhea" id="RHEA:24452"/>
        <dbReference type="Rhea" id="RHEA-COMP:10208"/>
        <dbReference type="Rhea" id="RHEA-COMP:10311"/>
        <dbReference type="ChEBI" id="CHEBI:29973"/>
        <dbReference type="ChEBI" id="CHEBI:57856"/>
        <dbReference type="ChEBI" id="CHEBI:59789"/>
        <dbReference type="ChEBI" id="CHEBI:82795"/>
        <dbReference type="EC" id="2.1.1.80"/>
    </reaction>
</comment>
<evidence type="ECO:0000313" key="8">
    <source>
        <dbReference type="Proteomes" id="UP000028702"/>
    </source>
</evidence>
<dbReference type="PRINTS" id="PR00996">
    <property type="entry name" value="CHERMTFRASE"/>
</dbReference>
<evidence type="ECO:0000256" key="1">
    <source>
        <dbReference type="ARBA" id="ARBA00001541"/>
    </source>
</evidence>
<dbReference type="Gene3D" id="3.40.50.150">
    <property type="entry name" value="Vaccinia Virus protein VP39"/>
    <property type="match status" value="1"/>
</dbReference>
<gene>
    <name evidence="7" type="ORF">M2A_2972</name>
</gene>
<sequence>MRQADFEYLAKFLKERSGLVLTPNKEYLIESRLLPIARDNGFEDIEGLVGAMRPGAVALLEQVTEAMTTNESFFFRDKTPFEMFEKVILPHLLDSRSGTKRFRIWCAAASTGQEPYSLAMQMKEMGHKLANWRQEIIGTDLSADVLRRAKLGKYTQFEVQRGLPIQLLVKYFKQIGHDWEISPDIRSMVQYRKLNLLEEFSALGQFDVVFCRNVLIYFDQQTKAQVLERIAKQLAPDGFLVLGAAETVIGITKAFKPLKGCRGLYVPAEADVSKLERAAVA</sequence>
<dbReference type="Proteomes" id="UP000028702">
    <property type="component" value="Unassembled WGS sequence"/>
</dbReference>
<reference evidence="7 8" key="1">
    <citation type="submission" date="2014-07" db="EMBL/GenBank/DDBJ databases">
        <title>Tepidicaulis marinum gen. nov., sp. nov., a novel marine bacterium denitrifying nitrate to nitrous oxide strictly under microaerobic conditions.</title>
        <authorList>
            <person name="Takeuchi M."/>
            <person name="Yamagishi T."/>
            <person name="Kamagata Y."/>
            <person name="Oshima K."/>
            <person name="Hattori M."/>
            <person name="Katayama T."/>
            <person name="Hanada S."/>
            <person name="Tamaki H."/>
            <person name="Marumo K."/>
            <person name="Maeda H."/>
            <person name="Nedachi M."/>
            <person name="Iwasaki W."/>
            <person name="Suwa Y."/>
            <person name="Sakata S."/>
        </authorList>
    </citation>
    <scope>NUCLEOTIDE SEQUENCE [LARGE SCALE GENOMIC DNA]</scope>
    <source>
        <strain evidence="7 8">MA2</strain>
    </source>
</reference>
<dbReference type="InterPro" id="IPR022641">
    <property type="entry name" value="CheR_N"/>
</dbReference>
<dbReference type="RefSeq" id="WP_045449077.1">
    <property type="nucleotide sequence ID" value="NZ_BBIO01000019.1"/>
</dbReference>
<feature type="domain" description="CheR-type methyltransferase" evidence="6">
    <location>
        <begin position="1"/>
        <end position="256"/>
    </location>
</feature>
<dbReference type="InterPro" id="IPR000780">
    <property type="entry name" value="CheR_MeTrfase"/>
</dbReference>
<comment type="caution">
    <text evidence="7">The sequence shown here is derived from an EMBL/GenBank/DDBJ whole genome shotgun (WGS) entry which is preliminary data.</text>
</comment>
<dbReference type="InterPro" id="IPR050903">
    <property type="entry name" value="Bact_Chemotaxis_MeTrfase"/>
</dbReference>
<accession>A0A081BEK5</accession>
<dbReference type="STRING" id="1333998.M2A_2972"/>
<dbReference type="InterPro" id="IPR022642">
    <property type="entry name" value="CheR_C"/>
</dbReference>
<evidence type="ECO:0000256" key="3">
    <source>
        <dbReference type="ARBA" id="ARBA00022603"/>
    </source>
</evidence>
<evidence type="ECO:0000313" key="7">
    <source>
        <dbReference type="EMBL" id="GAK46473.1"/>
    </source>
</evidence>
<evidence type="ECO:0000256" key="2">
    <source>
        <dbReference type="ARBA" id="ARBA00012534"/>
    </source>
</evidence>
<dbReference type="CDD" id="cd02440">
    <property type="entry name" value="AdoMet_MTases"/>
    <property type="match status" value="1"/>
</dbReference>
<dbReference type="eggNOG" id="COG1352">
    <property type="taxonomic scope" value="Bacteria"/>
</dbReference>
<dbReference type="PANTHER" id="PTHR24422:SF21">
    <property type="entry name" value="CHEMOTAXIS PROTEIN METHYLTRANSFERASE 1"/>
    <property type="match status" value="1"/>
</dbReference>
<organism evidence="7 8">
    <name type="scientific">Tepidicaulis marinus</name>
    <dbReference type="NCBI Taxonomy" id="1333998"/>
    <lineage>
        <taxon>Bacteria</taxon>
        <taxon>Pseudomonadati</taxon>
        <taxon>Pseudomonadota</taxon>
        <taxon>Alphaproteobacteria</taxon>
        <taxon>Hyphomicrobiales</taxon>
        <taxon>Parvibaculaceae</taxon>
        <taxon>Tepidicaulis</taxon>
    </lineage>
</organism>
<dbReference type="InterPro" id="IPR036804">
    <property type="entry name" value="CheR_N_sf"/>
</dbReference>
<evidence type="ECO:0000256" key="4">
    <source>
        <dbReference type="ARBA" id="ARBA00022679"/>
    </source>
</evidence>
<name>A0A081BEK5_9HYPH</name>
<dbReference type="EMBL" id="BBIO01000019">
    <property type="protein sequence ID" value="GAK46473.1"/>
    <property type="molecule type" value="Genomic_DNA"/>
</dbReference>
<dbReference type="Gene3D" id="1.10.155.10">
    <property type="entry name" value="Chemotaxis receptor methyltransferase CheR, N-terminal domain"/>
    <property type="match status" value="1"/>
</dbReference>
<keyword evidence="8" id="KW-1185">Reference proteome</keyword>
<evidence type="ECO:0000259" key="6">
    <source>
        <dbReference type="PROSITE" id="PS50123"/>
    </source>
</evidence>
<dbReference type="SMART" id="SM00138">
    <property type="entry name" value="MeTrc"/>
    <property type="match status" value="1"/>
</dbReference>
<keyword evidence="5" id="KW-0949">S-adenosyl-L-methionine</keyword>
<dbReference type="InterPro" id="IPR029063">
    <property type="entry name" value="SAM-dependent_MTases_sf"/>
</dbReference>
<keyword evidence="3 7" id="KW-0489">Methyltransferase</keyword>
<evidence type="ECO:0000256" key="5">
    <source>
        <dbReference type="ARBA" id="ARBA00022691"/>
    </source>
</evidence>
<keyword evidence="4 7" id="KW-0808">Transferase</keyword>
<dbReference type="Pfam" id="PF03705">
    <property type="entry name" value="CheR_N"/>
    <property type="match status" value="1"/>
</dbReference>
<dbReference type="AlphaFoldDB" id="A0A081BEK5"/>
<dbReference type="PANTHER" id="PTHR24422">
    <property type="entry name" value="CHEMOTAXIS PROTEIN METHYLTRANSFERASE"/>
    <property type="match status" value="1"/>
</dbReference>
<dbReference type="PROSITE" id="PS50123">
    <property type="entry name" value="CHER"/>
    <property type="match status" value="1"/>
</dbReference>
<dbReference type="GO" id="GO:0032259">
    <property type="term" value="P:methylation"/>
    <property type="evidence" value="ECO:0007669"/>
    <property type="project" value="UniProtKB-KW"/>
</dbReference>
<dbReference type="SUPFAM" id="SSF47757">
    <property type="entry name" value="Chemotaxis receptor methyltransferase CheR, N-terminal domain"/>
    <property type="match status" value="1"/>
</dbReference>
<dbReference type="GO" id="GO:0008983">
    <property type="term" value="F:protein-glutamate O-methyltransferase activity"/>
    <property type="evidence" value="ECO:0007669"/>
    <property type="project" value="UniProtKB-EC"/>
</dbReference>